<keyword evidence="1" id="KW-0472">Membrane</keyword>
<dbReference type="RefSeq" id="XP_024682997.1">
    <property type="nucleotide sequence ID" value="XM_024821256.1"/>
</dbReference>
<accession>A0A2I1C9V1</accession>
<keyword evidence="3" id="KW-1185">Reference proteome</keyword>
<feature type="transmembrane region" description="Helical" evidence="1">
    <location>
        <begin position="48"/>
        <end position="66"/>
    </location>
</feature>
<protein>
    <submittedName>
        <fullName evidence="2">Uncharacterized protein</fullName>
    </submittedName>
</protein>
<name>A0A2I1C9V1_ASPN1</name>
<proteinExistence type="predicted"/>
<evidence type="ECO:0000256" key="1">
    <source>
        <dbReference type="SAM" id="Phobius"/>
    </source>
</evidence>
<comment type="caution">
    <text evidence="2">The sequence shown here is derived from an EMBL/GenBank/DDBJ whole genome shotgun (WGS) entry which is preliminary data.</text>
</comment>
<reference evidence="3" key="1">
    <citation type="journal article" date="2018" name="Proc. Natl. Acad. Sci. U.S.A.">
        <title>Linking secondary metabolites to gene clusters through genome sequencing of six diverse Aspergillus species.</title>
        <authorList>
            <person name="Kaerboelling I."/>
            <person name="Vesth T.C."/>
            <person name="Frisvad J.C."/>
            <person name="Nybo J.L."/>
            <person name="Theobald S."/>
            <person name="Kuo A."/>
            <person name="Bowyer P."/>
            <person name="Matsuda Y."/>
            <person name="Mondo S."/>
            <person name="Lyhne E.K."/>
            <person name="Kogle M.E."/>
            <person name="Clum A."/>
            <person name="Lipzen A."/>
            <person name="Salamov A."/>
            <person name="Ngan C.Y."/>
            <person name="Daum C."/>
            <person name="Chiniquy J."/>
            <person name="Barry K."/>
            <person name="LaButti K."/>
            <person name="Haridas S."/>
            <person name="Simmons B.A."/>
            <person name="Magnuson J.K."/>
            <person name="Mortensen U.H."/>
            <person name="Larsen T.O."/>
            <person name="Grigoriev I.V."/>
            <person name="Baker S.E."/>
            <person name="Andersen M.R."/>
        </authorList>
    </citation>
    <scope>NUCLEOTIDE SEQUENCE [LARGE SCALE GENOMIC DNA]</scope>
    <source>
        <strain evidence="3">IBT 16806</strain>
    </source>
</reference>
<dbReference type="Proteomes" id="UP000234474">
    <property type="component" value="Unassembled WGS sequence"/>
</dbReference>
<gene>
    <name evidence="2" type="ORF">P174DRAFT_181428</name>
</gene>
<evidence type="ECO:0000313" key="3">
    <source>
        <dbReference type="Proteomes" id="UP000234474"/>
    </source>
</evidence>
<evidence type="ECO:0000313" key="2">
    <source>
        <dbReference type="EMBL" id="PKX94402.1"/>
    </source>
</evidence>
<feature type="transmembrane region" description="Helical" evidence="1">
    <location>
        <begin position="22"/>
        <end position="42"/>
    </location>
</feature>
<sequence>MNDCNVLFSAVISHQQRFSHHLLIRLGFSFSVASICSVYIYIDTLFSFLLLTYTAVCVLCLFRMLFHYTRILLRYGFAMCL</sequence>
<dbReference type="EMBL" id="MSZS01000004">
    <property type="protein sequence ID" value="PKX94402.1"/>
    <property type="molecule type" value="Genomic_DNA"/>
</dbReference>
<keyword evidence="1" id="KW-1133">Transmembrane helix</keyword>
<dbReference type="VEuPathDB" id="FungiDB:P174DRAFT_181428"/>
<dbReference type="AlphaFoldDB" id="A0A2I1C9V1"/>
<organism evidence="2 3">
    <name type="scientific">Aspergillus novofumigatus (strain IBT 16806)</name>
    <dbReference type="NCBI Taxonomy" id="1392255"/>
    <lineage>
        <taxon>Eukaryota</taxon>
        <taxon>Fungi</taxon>
        <taxon>Dikarya</taxon>
        <taxon>Ascomycota</taxon>
        <taxon>Pezizomycotina</taxon>
        <taxon>Eurotiomycetes</taxon>
        <taxon>Eurotiomycetidae</taxon>
        <taxon>Eurotiales</taxon>
        <taxon>Aspergillaceae</taxon>
        <taxon>Aspergillus</taxon>
        <taxon>Aspergillus subgen. Fumigati</taxon>
    </lineage>
</organism>
<dbReference type="GeneID" id="36528582"/>
<keyword evidence="1" id="KW-0812">Transmembrane</keyword>